<dbReference type="InterPro" id="IPR015422">
    <property type="entry name" value="PyrdxlP-dep_Trfase_small"/>
</dbReference>
<feature type="non-terminal residue" evidence="2">
    <location>
        <position position="1"/>
    </location>
</feature>
<dbReference type="SUPFAM" id="SSF53383">
    <property type="entry name" value="PLP-dependent transferases"/>
    <property type="match status" value="1"/>
</dbReference>
<dbReference type="Pfam" id="PF00266">
    <property type="entry name" value="Aminotran_5"/>
    <property type="match status" value="1"/>
</dbReference>
<protein>
    <recommendedName>
        <fullName evidence="1">Aminotransferase class V domain-containing protein</fullName>
    </recommendedName>
</protein>
<evidence type="ECO:0000313" key="2">
    <source>
        <dbReference type="EMBL" id="ETJ39504.1"/>
    </source>
</evidence>
<accession>W1YEA3</accession>
<evidence type="ECO:0000259" key="1">
    <source>
        <dbReference type="Pfam" id="PF00266"/>
    </source>
</evidence>
<dbReference type="Gene3D" id="3.90.1150.10">
    <property type="entry name" value="Aspartate Aminotransferase, domain 1"/>
    <property type="match status" value="1"/>
</dbReference>
<organism evidence="2">
    <name type="scientific">human gut metagenome</name>
    <dbReference type="NCBI Taxonomy" id="408170"/>
    <lineage>
        <taxon>unclassified sequences</taxon>
        <taxon>metagenomes</taxon>
        <taxon>organismal metagenomes</taxon>
    </lineage>
</organism>
<reference evidence="2" key="1">
    <citation type="submission" date="2013-12" db="EMBL/GenBank/DDBJ databases">
        <title>A Varibaculum cambriense genome reconstructed from a premature infant gut community with otherwise low bacterial novelty that shifts toward anaerobic metabolism during the third week of life.</title>
        <authorList>
            <person name="Brown C.T."/>
            <person name="Sharon I."/>
            <person name="Thomas B.C."/>
            <person name="Castelle C.J."/>
            <person name="Morowitz M.J."/>
            <person name="Banfield J.F."/>
        </authorList>
    </citation>
    <scope>NUCLEOTIDE SEQUENCE</scope>
</reference>
<comment type="caution">
    <text evidence="2">The sequence shown here is derived from an EMBL/GenBank/DDBJ whole genome shotgun (WGS) entry which is preliminary data.</text>
</comment>
<dbReference type="InterPro" id="IPR015424">
    <property type="entry name" value="PyrdxlP-dep_Trfase"/>
</dbReference>
<sequence>GDVDYTDDRIGVIPFNIKNRDYSEVSIKMATENAISLRSGKFCAHTYVYRLLGVSDSDAYRDVISGEYFYGMIRASLGLYNTKDEADIFLNELDQISTSRNSRRVRKHIGRIRF</sequence>
<name>W1YEA3_9ZZZZ</name>
<dbReference type="InterPro" id="IPR000192">
    <property type="entry name" value="Aminotrans_V_dom"/>
</dbReference>
<feature type="domain" description="Aminotransferase class V" evidence="1">
    <location>
        <begin position="6"/>
        <end position="89"/>
    </location>
</feature>
<gene>
    <name evidence="2" type="ORF">Q604_UNBC06625G0001</name>
</gene>
<dbReference type="EMBL" id="AZMM01006625">
    <property type="protein sequence ID" value="ETJ39504.1"/>
    <property type="molecule type" value="Genomic_DNA"/>
</dbReference>
<dbReference type="AlphaFoldDB" id="W1YEA3"/>
<proteinExistence type="predicted"/>